<comment type="function">
    <text evidence="2">May act as a GTPase-activating protein for Rab family protein(s).</text>
</comment>
<proteinExistence type="predicted"/>
<evidence type="ECO:0000256" key="3">
    <source>
        <dbReference type="ARBA" id="ARBA00070878"/>
    </source>
</evidence>
<keyword evidence="6" id="KW-1185">Reference proteome</keyword>
<evidence type="ECO:0000313" key="5">
    <source>
        <dbReference type="EMBL" id="CAG9858441.1"/>
    </source>
</evidence>
<dbReference type="InterPro" id="IPR000195">
    <property type="entry name" value="Rab-GAP-TBC_dom"/>
</dbReference>
<dbReference type="FunFam" id="1.10.472.80:FF:000029">
    <property type="entry name" value="Growth hormone-regulated TBC protein 1"/>
    <property type="match status" value="1"/>
</dbReference>
<dbReference type="PANTHER" id="PTHR47219">
    <property type="entry name" value="RAB GTPASE-ACTIVATING PROTEIN 1-LIKE"/>
    <property type="match status" value="1"/>
</dbReference>
<dbReference type="OrthoDB" id="294251at2759"/>
<dbReference type="PROSITE" id="PS50086">
    <property type="entry name" value="TBC_RABGAP"/>
    <property type="match status" value="1"/>
</dbReference>
<dbReference type="AlphaFoldDB" id="A0A9N9TMI6"/>
<name>A0A9N9TMI6_PHYSR</name>
<protein>
    <recommendedName>
        <fullName evidence="3">Growth hormone-regulated TBC protein 1</fullName>
    </recommendedName>
</protein>
<evidence type="ECO:0000256" key="1">
    <source>
        <dbReference type="ARBA" id="ARBA00022468"/>
    </source>
</evidence>
<sequence>MAKSVFSKVDEYGFERSENFNYDVYDEFMSEYIRVLTRRAQRWNTLKNDIFNRPAVLKRFIRKGIPSDLRSTVWMRVSGGENLKNNSPYTYNNLREKIREQHIIDMIQIDLPRTFPENIYFSNNEHLPKMLFNVLATFAHQNKEVGYCQGLNYIAGLLLLATKNEEVSFWLLKALVETILPQYYIVTMKGLLVDLDVLDELVRKLEPVVHRHIHNIGMPWAMGTTKWFICLYSEVLPAETVFRIWDCLFSEGSKIIFRVAITLIRLHKEKILQTKELGELIGCFRDMKNHESVINCHKFMQEVFKLSGNLSNTTVRRLRYQYNIQDKDK</sequence>
<feature type="domain" description="Rab-GAP TBC" evidence="4">
    <location>
        <begin position="64"/>
        <end position="252"/>
    </location>
</feature>
<evidence type="ECO:0000259" key="4">
    <source>
        <dbReference type="PROSITE" id="PS50086"/>
    </source>
</evidence>
<organism evidence="5 6">
    <name type="scientific">Phyllotreta striolata</name>
    <name type="common">Striped flea beetle</name>
    <name type="synonym">Crioceris striolata</name>
    <dbReference type="NCBI Taxonomy" id="444603"/>
    <lineage>
        <taxon>Eukaryota</taxon>
        <taxon>Metazoa</taxon>
        <taxon>Ecdysozoa</taxon>
        <taxon>Arthropoda</taxon>
        <taxon>Hexapoda</taxon>
        <taxon>Insecta</taxon>
        <taxon>Pterygota</taxon>
        <taxon>Neoptera</taxon>
        <taxon>Endopterygota</taxon>
        <taxon>Coleoptera</taxon>
        <taxon>Polyphaga</taxon>
        <taxon>Cucujiformia</taxon>
        <taxon>Chrysomeloidea</taxon>
        <taxon>Chrysomelidae</taxon>
        <taxon>Galerucinae</taxon>
        <taxon>Alticini</taxon>
        <taxon>Phyllotreta</taxon>
    </lineage>
</organism>
<dbReference type="SMART" id="SM00164">
    <property type="entry name" value="TBC"/>
    <property type="match status" value="1"/>
</dbReference>
<dbReference type="SUPFAM" id="SSF47923">
    <property type="entry name" value="Ypt/Rab-GAP domain of gyp1p"/>
    <property type="match status" value="2"/>
</dbReference>
<dbReference type="EMBL" id="OU900095">
    <property type="protein sequence ID" value="CAG9858441.1"/>
    <property type="molecule type" value="Genomic_DNA"/>
</dbReference>
<dbReference type="FunFam" id="1.10.8.270:FF:000016">
    <property type="entry name" value="TBC1 domain family member 2A"/>
    <property type="match status" value="1"/>
</dbReference>
<dbReference type="Proteomes" id="UP001153712">
    <property type="component" value="Chromosome 2"/>
</dbReference>
<accession>A0A9N9TMI6</accession>
<dbReference type="Gene3D" id="1.10.8.270">
    <property type="entry name" value="putative rabgap domain of human tbc1 domain family member 14 like domains"/>
    <property type="match status" value="1"/>
</dbReference>
<dbReference type="InterPro" id="IPR035969">
    <property type="entry name" value="Rab-GAP_TBC_sf"/>
</dbReference>
<dbReference type="Pfam" id="PF00566">
    <property type="entry name" value="RabGAP-TBC"/>
    <property type="match status" value="1"/>
</dbReference>
<dbReference type="Gene3D" id="1.10.10.750">
    <property type="entry name" value="Ypt/Rab-GAP domain of gyp1p, domain 1"/>
    <property type="match status" value="1"/>
</dbReference>
<dbReference type="Gene3D" id="1.10.472.80">
    <property type="entry name" value="Ypt/Rab-GAP domain of gyp1p, domain 3"/>
    <property type="match status" value="1"/>
</dbReference>
<keyword evidence="1" id="KW-0343">GTPase activation</keyword>
<dbReference type="GO" id="GO:0031267">
    <property type="term" value="F:small GTPase binding"/>
    <property type="evidence" value="ECO:0007669"/>
    <property type="project" value="TreeGrafter"/>
</dbReference>
<reference evidence="5" key="1">
    <citation type="submission" date="2022-01" db="EMBL/GenBank/DDBJ databases">
        <authorList>
            <person name="King R."/>
        </authorList>
    </citation>
    <scope>NUCLEOTIDE SEQUENCE</scope>
</reference>
<dbReference type="PANTHER" id="PTHR47219:SF10">
    <property type="entry name" value="GROWTH HORMONE-REGULATED TBC PROTEIN 1"/>
    <property type="match status" value="1"/>
</dbReference>
<evidence type="ECO:0000313" key="6">
    <source>
        <dbReference type="Proteomes" id="UP001153712"/>
    </source>
</evidence>
<dbReference type="GO" id="GO:0005096">
    <property type="term" value="F:GTPase activator activity"/>
    <property type="evidence" value="ECO:0007669"/>
    <property type="project" value="UniProtKB-KW"/>
</dbReference>
<dbReference type="InterPro" id="IPR050302">
    <property type="entry name" value="Rab_GAP_TBC_domain"/>
</dbReference>
<evidence type="ECO:0000256" key="2">
    <source>
        <dbReference type="ARBA" id="ARBA00043879"/>
    </source>
</evidence>
<gene>
    <name evidence="5" type="ORF">PHYEVI_LOCUS4830</name>
</gene>